<protein>
    <submittedName>
        <fullName evidence="2">Uncharacterized protein</fullName>
    </submittedName>
</protein>
<sequence>MMEIHLRTRCKVFNDQLLYLQMLNGLLILLHSFLTQRFILKLYI</sequence>
<keyword evidence="1" id="KW-1133">Transmembrane helix</keyword>
<dbReference type="Proteomes" id="UP000254282">
    <property type="component" value="Unassembled WGS sequence"/>
</dbReference>
<organism evidence="2 3">
    <name type="scientific">Chryseobacterium indoltheticum</name>
    <dbReference type="NCBI Taxonomy" id="254"/>
    <lineage>
        <taxon>Bacteria</taxon>
        <taxon>Pseudomonadati</taxon>
        <taxon>Bacteroidota</taxon>
        <taxon>Flavobacteriia</taxon>
        <taxon>Flavobacteriales</taxon>
        <taxon>Weeksellaceae</taxon>
        <taxon>Chryseobacterium group</taxon>
        <taxon>Chryseobacterium</taxon>
    </lineage>
</organism>
<feature type="transmembrane region" description="Helical" evidence="1">
    <location>
        <begin position="20"/>
        <end position="40"/>
    </location>
</feature>
<evidence type="ECO:0000313" key="3">
    <source>
        <dbReference type="Proteomes" id="UP000254282"/>
    </source>
</evidence>
<name>A0A381F9M9_9FLAO</name>
<keyword evidence="1" id="KW-0472">Membrane</keyword>
<dbReference type="AlphaFoldDB" id="A0A381F9M9"/>
<keyword evidence="1" id="KW-0812">Transmembrane</keyword>
<gene>
    <name evidence="2" type="ORF">NCTC13532_00216</name>
</gene>
<evidence type="ECO:0000313" key="2">
    <source>
        <dbReference type="EMBL" id="SUX43178.1"/>
    </source>
</evidence>
<reference evidence="2 3" key="1">
    <citation type="submission" date="2018-06" db="EMBL/GenBank/DDBJ databases">
        <authorList>
            <consortium name="Pathogen Informatics"/>
            <person name="Doyle S."/>
        </authorList>
    </citation>
    <scope>NUCLEOTIDE SEQUENCE [LARGE SCALE GENOMIC DNA]</scope>
    <source>
        <strain evidence="2 3">NCTC13532</strain>
    </source>
</reference>
<proteinExistence type="predicted"/>
<accession>A0A381F9M9</accession>
<evidence type="ECO:0000256" key="1">
    <source>
        <dbReference type="SAM" id="Phobius"/>
    </source>
</evidence>
<dbReference type="EMBL" id="UFVR01000004">
    <property type="protein sequence ID" value="SUX43178.1"/>
    <property type="molecule type" value="Genomic_DNA"/>
</dbReference>